<evidence type="ECO:0000313" key="1">
    <source>
        <dbReference type="EMBL" id="MBD0381602.1"/>
    </source>
</evidence>
<comment type="caution">
    <text evidence="1">The sequence shown here is derived from an EMBL/GenBank/DDBJ whole genome shotgun (WGS) entry which is preliminary data.</text>
</comment>
<keyword evidence="2" id="KW-1185">Reference proteome</keyword>
<protein>
    <recommendedName>
        <fullName evidence="3">Exosporium protein C</fullName>
    </recommendedName>
</protein>
<dbReference type="Proteomes" id="UP000650466">
    <property type="component" value="Unassembled WGS sequence"/>
</dbReference>
<evidence type="ECO:0000313" key="2">
    <source>
        <dbReference type="Proteomes" id="UP000650466"/>
    </source>
</evidence>
<evidence type="ECO:0008006" key="3">
    <source>
        <dbReference type="Google" id="ProtNLM"/>
    </source>
</evidence>
<dbReference type="RefSeq" id="WP_188175413.1">
    <property type="nucleotide sequence ID" value="NZ_JACVVD010000005.1"/>
</dbReference>
<accession>A0A926KPG5</accession>
<proteinExistence type="predicted"/>
<dbReference type="EMBL" id="JACVVD010000005">
    <property type="protein sequence ID" value="MBD0381602.1"/>
    <property type="molecule type" value="Genomic_DNA"/>
</dbReference>
<name>A0A926KPG5_9BACL</name>
<dbReference type="AlphaFoldDB" id="A0A926KPG5"/>
<reference evidence="1" key="1">
    <citation type="submission" date="2020-09" db="EMBL/GenBank/DDBJ databases">
        <title>Draft Genome Sequence of Paenibacillus sp. WST5.</title>
        <authorList>
            <person name="Bao Z."/>
        </authorList>
    </citation>
    <scope>NUCLEOTIDE SEQUENCE</scope>
    <source>
        <strain evidence="1">WST5</strain>
    </source>
</reference>
<organism evidence="1 2">
    <name type="scientific">Paenibacillus sedimenti</name>
    <dbReference type="NCBI Taxonomy" id="2770274"/>
    <lineage>
        <taxon>Bacteria</taxon>
        <taxon>Bacillati</taxon>
        <taxon>Bacillota</taxon>
        <taxon>Bacilli</taxon>
        <taxon>Bacillales</taxon>
        <taxon>Paenibacillaceae</taxon>
        <taxon>Paenibacillus</taxon>
    </lineage>
</organism>
<gene>
    <name evidence="1" type="ORF">ICC18_15880</name>
</gene>
<sequence length="135" mass="14076">MAKQIVDAFQSIPSTSSGSINRSIPVAPANIVLADFGLTVIAGTSVFLDVTVGYRVTLGLPDVTFRIIRDTVPIFSITSTTLSLLEEKNVSFNTVDINPPAGSHDYRITAEVSNLLTGATVIGPVAFSGIAIAPA</sequence>